<dbReference type="SUPFAM" id="SSF53613">
    <property type="entry name" value="Ribokinase-like"/>
    <property type="match status" value="1"/>
</dbReference>
<evidence type="ECO:0000313" key="5">
    <source>
        <dbReference type="Proteomes" id="UP001168528"/>
    </source>
</evidence>
<reference evidence="4" key="1">
    <citation type="submission" date="2023-07" db="EMBL/GenBank/DDBJ databases">
        <title>The genome sequence of Rhodocytophaga aerolata KACC 12507.</title>
        <authorList>
            <person name="Zhang X."/>
        </authorList>
    </citation>
    <scope>NUCLEOTIDE SEQUENCE</scope>
    <source>
        <strain evidence="4">KACC 12507</strain>
    </source>
</reference>
<keyword evidence="2" id="KW-0418">Kinase</keyword>
<name>A0ABT8R0G5_9BACT</name>
<dbReference type="InterPro" id="IPR029056">
    <property type="entry name" value="Ribokinase-like"/>
</dbReference>
<evidence type="ECO:0000313" key="4">
    <source>
        <dbReference type="EMBL" id="MDO1444748.1"/>
    </source>
</evidence>
<dbReference type="RefSeq" id="WP_302035550.1">
    <property type="nucleotide sequence ID" value="NZ_JAUKPO010000001.1"/>
</dbReference>
<evidence type="ECO:0000259" key="3">
    <source>
        <dbReference type="Pfam" id="PF00294"/>
    </source>
</evidence>
<dbReference type="PANTHER" id="PTHR46969:SF1">
    <property type="entry name" value="BIFUNCTIONAL PROTEIN HLDE"/>
    <property type="match status" value="1"/>
</dbReference>
<sequence length="338" mass="37291">MQFHSLEDIFEAFNQLKVLIIGDVMVDSYLWGKVDRISPEAPVPIVHVQQREKRLGGASNVAVNVQAMGATPLLCSVIGTDADGQDLLNLLQKNNLSAEGIIQSKSRTTTTKHRIISGSQHLLRIDSEVDYPIHADERKELINRIKLLALECQVIIFEDYDKGVISKELIEEIVTFANKHHIPTVVDPKKRNFLNYAGVTLFKPNLKELREGLKIDFDSAHPEELQQAVRVLKEKLQLTSVLVTLSEKGVYIDFAEQKHLIPAHIRQIADVSGAGDTVVSIAAICLALQLSPLFIAGLANLGGGLVCEYLGAVPINKQSLLEEALGNNLFAKYAATNY</sequence>
<keyword evidence="5" id="KW-1185">Reference proteome</keyword>
<dbReference type="Proteomes" id="UP001168528">
    <property type="component" value="Unassembled WGS sequence"/>
</dbReference>
<dbReference type="Gene3D" id="3.40.1190.20">
    <property type="match status" value="1"/>
</dbReference>
<dbReference type="PANTHER" id="PTHR46969">
    <property type="entry name" value="BIFUNCTIONAL PROTEIN HLDE"/>
    <property type="match status" value="1"/>
</dbReference>
<dbReference type="CDD" id="cd01172">
    <property type="entry name" value="RfaE_like"/>
    <property type="match status" value="1"/>
</dbReference>
<dbReference type="InterPro" id="IPR011913">
    <property type="entry name" value="RfaE_dom_I"/>
</dbReference>
<gene>
    <name evidence="4" type="ORF">Q0590_00725</name>
</gene>
<organism evidence="4 5">
    <name type="scientific">Rhodocytophaga aerolata</name>
    <dbReference type="NCBI Taxonomy" id="455078"/>
    <lineage>
        <taxon>Bacteria</taxon>
        <taxon>Pseudomonadati</taxon>
        <taxon>Bacteroidota</taxon>
        <taxon>Cytophagia</taxon>
        <taxon>Cytophagales</taxon>
        <taxon>Rhodocytophagaceae</taxon>
        <taxon>Rhodocytophaga</taxon>
    </lineage>
</organism>
<accession>A0ABT8R0G5</accession>
<dbReference type="Pfam" id="PF00294">
    <property type="entry name" value="PfkB"/>
    <property type="match status" value="1"/>
</dbReference>
<dbReference type="InterPro" id="IPR002173">
    <property type="entry name" value="Carboh/pur_kinase_PfkB_CS"/>
</dbReference>
<dbReference type="EMBL" id="JAUKPO010000001">
    <property type="protein sequence ID" value="MDO1444748.1"/>
    <property type="molecule type" value="Genomic_DNA"/>
</dbReference>
<feature type="domain" description="Carbohydrate kinase PfkB" evidence="3">
    <location>
        <begin position="17"/>
        <end position="313"/>
    </location>
</feature>
<evidence type="ECO:0000256" key="2">
    <source>
        <dbReference type="ARBA" id="ARBA00022777"/>
    </source>
</evidence>
<protein>
    <submittedName>
        <fullName evidence="4">Bifunctional ADP-heptose synthase</fullName>
    </submittedName>
</protein>
<dbReference type="InterPro" id="IPR011611">
    <property type="entry name" value="PfkB_dom"/>
</dbReference>
<dbReference type="PROSITE" id="PS00583">
    <property type="entry name" value="PFKB_KINASES_1"/>
    <property type="match status" value="1"/>
</dbReference>
<keyword evidence="1" id="KW-0808">Transferase</keyword>
<comment type="caution">
    <text evidence="4">The sequence shown here is derived from an EMBL/GenBank/DDBJ whole genome shotgun (WGS) entry which is preliminary data.</text>
</comment>
<evidence type="ECO:0000256" key="1">
    <source>
        <dbReference type="ARBA" id="ARBA00022679"/>
    </source>
</evidence>
<proteinExistence type="predicted"/>